<evidence type="ECO:0000256" key="1">
    <source>
        <dbReference type="SAM" id="MobiDB-lite"/>
    </source>
</evidence>
<organism evidence="2 3">
    <name type="scientific">Pseudomonas citronellolis</name>
    <dbReference type="NCBI Taxonomy" id="53408"/>
    <lineage>
        <taxon>Bacteria</taxon>
        <taxon>Pseudomonadati</taxon>
        <taxon>Pseudomonadota</taxon>
        <taxon>Gammaproteobacteria</taxon>
        <taxon>Pseudomonadales</taxon>
        <taxon>Pseudomonadaceae</taxon>
        <taxon>Pseudomonas</taxon>
    </lineage>
</organism>
<protein>
    <recommendedName>
        <fullName evidence="4">HK97 gp10 family phage protein</fullName>
    </recommendedName>
</protein>
<sequence length="136" mass="14723">MPVKGIERVRRGFKVTVDRISQKVSEGAVYAILSQGAAMAQTMTPIDTSNLINSQYAPQISVDRGKVMGNVGYTASYAGAVHDAPGTTVGKGVPRDPADQSRGDFWDPNAEPEFLSKGFEQIESAVPSILRNYYRV</sequence>
<dbReference type="AlphaFoldDB" id="A0AAW6P4U7"/>
<feature type="compositionally biased region" description="Basic and acidic residues" evidence="1">
    <location>
        <begin position="93"/>
        <end position="105"/>
    </location>
</feature>
<dbReference type="RefSeq" id="WP_276214696.1">
    <property type="nucleotide sequence ID" value="NZ_JARJLR010000233.1"/>
</dbReference>
<feature type="region of interest" description="Disordered" evidence="1">
    <location>
        <begin position="84"/>
        <end position="106"/>
    </location>
</feature>
<evidence type="ECO:0000313" key="2">
    <source>
        <dbReference type="EMBL" id="MDF3842736.1"/>
    </source>
</evidence>
<dbReference type="Proteomes" id="UP001220662">
    <property type="component" value="Unassembled WGS sequence"/>
</dbReference>
<comment type="caution">
    <text evidence="2">The sequence shown here is derived from an EMBL/GenBank/DDBJ whole genome shotgun (WGS) entry which is preliminary data.</text>
</comment>
<evidence type="ECO:0000313" key="3">
    <source>
        <dbReference type="Proteomes" id="UP001220662"/>
    </source>
</evidence>
<dbReference type="EMBL" id="JARJLR010000233">
    <property type="protein sequence ID" value="MDF3842736.1"/>
    <property type="molecule type" value="Genomic_DNA"/>
</dbReference>
<gene>
    <name evidence="2" type="ORF">P3W55_13550</name>
</gene>
<accession>A0AAW6P4U7</accession>
<evidence type="ECO:0008006" key="4">
    <source>
        <dbReference type="Google" id="ProtNLM"/>
    </source>
</evidence>
<name>A0AAW6P4U7_9PSED</name>
<reference evidence="2" key="1">
    <citation type="submission" date="2023-03" db="EMBL/GenBank/DDBJ databases">
        <title>Draft assemblies of triclosan tolerant bacteria isolated from returned activated sludge.</title>
        <authorList>
            <person name="Van Hamelsveld S."/>
        </authorList>
    </citation>
    <scope>NUCLEOTIDE SEQUENCE</scope>
    <source>
        <strain evidence="2">GW210015_S63</strain>
    </source>
</reference>
<proteinExistence type="predicted"/>